<evidence type="ECO:0000256" key="12">
    <source>
        <dbReference type="SAM" id="SignalP"/>
    </source>
</evidence>
<evidence type="ECO:0000256" key="3">
    <source>
        <dbReference type="ARBA" id="ARBA00022475"/>
    </source>
</evidence>
<comment type="function">
    <text evidence="10">May be a cell surface adhesion protein.</text>
</comment>
<dbReference type="EMBL" id="NKXS01006350">
    <property type="protein sequence ID" value="PIN01586.1"/>
    <property type="molecule type" value="Genomic_DNA"/>
</dbReference>
<feature type="domain" description="FAS1" evidence="13">
    <location>
        <begin position="20"/>
        <end position="166"/>
    </location>
</feature>
<comment type="similarity">
    <text evidence="2">Belongs to the fasciclin-like AGP family.</text>
</comment>
<feature type="compositionally biased region" description="Low complexity" evidence="11">
    <location>
        <begin position="177"/>
        <end position="196"/>
    </location>
</feature>
<feature type="signal peptide" evidence="12">
    <location>
        <begin position="1"/>
        <end position="20"/>
    </location>
</feature>
<keyword evidence="8" id="KW-0325">Glycoprotein</keyword>
<comment type="subcellular location">
    <subcellularLocation>
        <location evidence="1">Cell membrane</location>
        <topology evidence="1">Lipid-anchor</topology>
        <topology evidence="1">GPI-anchor</topology>
    </subcellularLocation>
</comment>
<evidence type="ECO:0000256" key="11">
    <source>
        <dbReference type="SAM" id="MobiDB-lite"/>
    </source>
</evidence>
<dbReference type="PROSITE" id="PS50213">
    <property type="entry name" value="FAS1"/>
    <property type="match status" value="1"/>
</dbReference>
<dbReference type="FunFam" id="2.30.180.10:FF:000015">
    <property type="entry name" value="Fasciclin-like arabinogalactan protein 3"/>
    <property type="match status" value="1"/>
</dbReference>
<comment type="caution">
    <text evidence="14">The sequence shown here is derived from an EMBL/GenBank/DDBJ whole genome shotgun (WGS) entry which is preliminary data.</text>
</comment>
<feature type="region of interest" description="Disordered" evidence="11">
    <location>
        <begin position="175"/>
        <end position="273"/>
    </location>
</feature>
<protein>
    <recommendedName>
        <fullName evidence="13">FAS1 domain-containing protein</fullName>
    </recommendedName>
</protein>
<keyword evidence="4" id="KW-0336">GPI-anchor</keyword>
<dbReference type="Proteomes" id="UP000231279">
    <property type="component" value="Unassembled WGS sequence"/>
</dbReference>
<name>A0A2G9G8I2_9LAMI</name>
<organism evidence="14 15">
    <name type="scientific">Handroanthus impetiginosus</name>
    <dbReference type="NCBI Taxonomy" id="429701"/>
    <lineage>
        <taxon>Eukaryota</taxon>
        <taxon>Viridiplantae</taxon>
        <taxon>Streptophyta</taxon>
        <taxon>Embryophyta</taxon>
        <taxon>Tracheophyta</taxon>
        <taxon>Spermatophyta</taxon>
        <taxon>Magnoliopsida</taxon>
        <taxon>eudicotyledons</taxon>
        <taxon>Gunneridae</taxon>
        <taxon>Pentapetalae</taxon>
        <taxon>asterids</taxon>
        <taxon>lamiids</taxon>
        <taxon>Lamiales</taxon>
        <taxon>Bignoniaceae</taxon>
        <taxon>Crescentiina</taxon>
        <taxon>Tabebuia alliance</taxon>
        <taxon>Handroanthus</taxon>
    </lineage>
</organism>
<evidence type="ECO:0000256" key="10">
    <source>
        <dbReference type="ARBA" id="ARBA00024686"/>
    </source>
</evidence>
<dbReference type="InterPro" id="IPR036378">
    <property type="entry name" value="FAS1_dom_sf"/>
</dbReference>
<dbReference type="GO" id="GO:0098552">
    <property type="term" value="C:side of membrane"/>
    <property type="evidence" value="ECO:0007669"/>
    <property type="project" value="UniProtKB-KW"/>
</dbReference>
<keyword evidence="5 12" id="KW-0732">Signal</keyword>
<evidence type="ECO:0000256" key="6">
    <source>
        <dbReference type="ARBA" id="ARBA00022974"/>
    </source>
</evidence>
<feature type="compositionally biased region" description="Low complexity" evidence="11">
    <location>
        <begin position="205"/>
        <end position="273"/>
    </location>
</feature>
<evidence type="ECO:0000313" key="14">
    <source>
        <dbReference type="EMBL" id="PIN01586.1"/>
    </source>
</evidence>
<dbReference type="InterPro" id="IPR000782">
    <property type="entry name" value="FAS1_domain"/>
</dbReference>
<feature type="chain" id="PRO_5013674835" description="FAS1 domain-containing protein" evidence="12">
    <location>
        <begin position="21"/>
        <end position="306"/>
    </location>
</feature>
<evidence type="ECO:0000256" key="4">
    <source>
        <dbReference type="ARBA" id="ARBA00022622"/>
    </source>
</evidence>
<dbReference type="InterPro" id="IPR033254">
    <property type="entry name" value="Plant_FLA"/>
</dbReference>
<reference evidence="15" key="1">
    <citation type="journal article" date="2018" name="Gigascience">
        <title>Genome assembly of the Pink Ipe (Handroanthus impetiginosus, Bignoniaceae), a highly valued, ecologically keystone Neotropical timber forest tree.</title>
        <authorList>
            <person name="Silva-Junior O.B."/>
            <person name="Grattapaglia D."/>
            <person name="Novaes E."/>
            <person name="Collevatti R.G."/>
        </authorList>
    </citation>
    <scope>NUCLEOTIDE SEQUENCE [LARGE SCALE GENOMIC DNA]</scope>
    <source>
        <strain evidence="15">cv. UFG-1</strain>
    </source>
</reference>
<evidence type="ECO:0000256" key="2">
    <source>
        <dbReference type="ARBA" id="ARBA00007843"/>
    </source>
</evidence>
<evidence type="ECO:0000256" key="7">
    <source>
        <dbReference type="ARBA" id="ARBA00023136"/>
    </source>
</evidence>
<dbReference type="STRING" id="429701.A0A2G9G8I2"/>
<dbReference type="AlphaFoldDB" id="A0A2G9G8I2"/>
<feature type="region of interest" description="Disordered" evidence="11">
    <location>
        <begin position="287"/>
        <end position="306"/>
    </location>
</feature>
<gene>
    <name evidence="14" type="ORF">CDL12_25908</name>
</gene>
<accession>A0A2G9G8I2</accession>
<dbReference type="GO" id="GO:0005886">
    <property type="term" value="C:plasma membrane"/>
    <property type="evidence" value="ECO:0007669"/>
    <property type="project" value="UniProtKB-SubCell"/>
</dbReference>
<keyword evidence="3" id="KW-1003">Cell membrane</keyword>
<evidence type="ECO:0000256" key="1">
    <source>
        <dbReference type="ARBA" id="ARBA00004609"/>
    </source>
</evidence>
<evidence type="ECO:0000256" key="9">
    <source>
        <dbReference type="ARBA" id="ARBA00023288"/>
    </source>
</evidence>
<keyword evidence="15" id="KW-1185">Reference proteome</keyword>
<proteinExistence type="inferred from homology"/>
<dbReference type="OrthoDB" id="694090at2759"/>
<dbReference type="Gene3D" id="2.30.180.10">
    <property type="entry name" value="FAS1 domain"/>
    <property type="match status" value="1"/>
</dbReference>
<dbReference type="Pfam" id="PF02469">
    <property type="entry name" value="Fasciclin"/>
    <property type="match status" value="1"/>
</dbReference>
<sequence>MSLKFTLFFSFFLLFHNAYAFNITKVLSQYPGFSTFNTYLTQTNLATQINGRQTITVLVVENGNLAPLSGKSLEVLKNILSVHVILDYFDVAKLQKLSNRSTIVTTLFQTSGEAKGQQGFLNITHLSTDSIAFGSAVPGSTLGSNLVKSLASQPYNLSVLQVSNVIVPVGIDGATNSTSSSTTSPSPSMAPSGSPKASPPPPSVSPNVAPRVSPATSPSKAPPTSREAPAPSNVPSSSEAPSTSPAPISDAPEADAPAADAPAPDAPVADSPSAATALHIGLAATLIPRPKLTRPSRLQTGFDRIC</sequence>
<evidence type="ECO:0000259" key="13">
    <source>
        <dbReference type="PROSITE" id="PS50213"/>
    </source>
</evidence>
<keyword evidence="7" id="KW-0472">Membrane</keyword>
<evidence type="ECO:0000313" key="15">
    <source>
        <dbReference type="Proteomes" id="UP000231279"/>
    </source>
</evidence>
<evidence type="ECO:0000256" key="8">
    <source>
        <dbReference type="ARBA" id="ARBA00023180"/>
    </source>
</evidence>
<keyword evidence="9" id="KW-0449">Lipoprotein</keyword>
<dbReference type="PANTHER" id="PTHR32382:SF78">
    <property type="entry name" value="MUCIN-1-LIKE"/>
    <property type="match status" value="1"/>
</dbReference>
<dbReference type="PANTHER" id="PTHR32382">
    <property type="entry name" value="FASCICLIN-LIKE ARABINOGALACTAN PROTEIN"/>
    <property type="match status" value="1"/>
</dbReference>
<evidence type="ECO:0000256" key="5">
    <source>
        <dbReference type="ARBA" id="ARBA00022729"/>
    </source>
</evidence>
<keyword evidence="6" id="KW-0654">Proteoglycan</keyword>
<dbReference type="SUPFAM" id="SSF82153">
    <property type="entry name" value="FAS1 domain"/>
    <property type="match status" value="1"/>
</dbReference>